<comment type="subcellular location">
    <subcellularLocation>
        <location evidence="1">Cell projection</location>
        <location evidence="1">Cilium</location>
    </subcellularLocation>
    <subcellularLocation>
        <location evidence="2">Cytoplasm</location>
    </subcellularLocation>
</comment>
<dbReference type="OrthoDB" id="101024at2"/>
<sequence length="433" mass="44540">MRPRCATLTLKAMRLPQSSAEPLSIRLASAFTILVVWAAALPLCARAATEQLNCSPTSIDFGSVLVGQKQTEVIALTNSGTTSVRISAVSVSSSEFSVSGITWPVTLAAGRRTTLKVTFDPTKAGSMYGTVVVTSSASNPRLYLALAGTGSKFEWLKATPPSVSFGNVTVGTKATVPVVLTNVYSVSATLTAFADYGVGFSATGPALPVTLPPGASVTIHVSLAPPGPGATGGSVLIKGPYLNIPLTGTGTTIGELTISPATLKFGSVDVGKTEKEVATLCATGGNVTISSAKSNSEFEISGPSFPLTISAGHSVELDVVFAPKEGGVASGTLTLTSNASKKQTTESFDGTGILPRYSVELWWSPSTSSIVGYNVYRRTAAGSYSKINKALDPNTAYTDSTIVSGTTYYYAATAVNASGKESSYSKPLEVVVP</sequence>
<evidence type="ECO:0000313" key="7">
    <source>
        <dbReference type="EMBL" id="SPF32638.1"/>
    </source>
</evidence>
<gene>
    <name evidence="7" type="ORF">SBA1_1060003</name>
</gene>
<dbReference type="CDD" id="cd00063">
    <property type="entry name" value="FN3"/>
    <property type="match status" value="1"/>
</dbReference>
<proteinExistence type="predicted"/>
<accession>A0A2U3JZ52</accession>
<dbReference type="SUPFAM" id="SSF49265">
    <property type="entry name" value="Fibronectin type III"/>
    <property type="match status" value="1"/>
</dbReference>
<evidence type="ECO:0000256" key="1">
    <source>
        <dbReference type="ARBA" id="ARBA00004138"/>
    </source>
</evidence>
<dbReference type="Pfam" id="PF22544">
    <property type="entry name" value="HYDIN_VesB_CFA65-like_Ig"/>
    <property type="match status" value="1"/>
</dbReference>
<evidence type="ECO:0000256" key="3">
    <source>
        <dbReference type="ARBA" id="ARBA00022490"/>
    </source>
</evidence>
<dbReference type="PANTHER" id="PTHR45912:SF3">
    <property type="entry name" value="CILIA- AND FLAGELLA-ASSOCIATED PROTEIN 47"/>
    <property type="match status" value="1"/>
</dbReference>
<dbReference type="InterPro" id="IPR053879">
    <property type="entry name" value="HYDIN_VesB_CFA65-like_Ig"/>
</dbReference>
<keyword evidence="3" id="KW-0963">Cytoplasm</keyword>
<evidence type="ECO:0000256" key="4">
    <source>
        <dbReference type="ARBA" id="ARBA00023069"/>
    </source>
</evidence>
<dbReference type="GO" id="GO:0005737">
    <property type="term" value="C:cytoplasm"/>
    <property type="evidence" value="ECO:0007669"/>
    <property type="project" value="UniProtKB-SubCell"/>
</dbReference>
<dbReference type="EMBL" id="OMOD01000009">
    <property type="protein sequence ID" value="SPF32638.1"/>
    <property type="molecule type" value="Genomic_DNA"/>
</dbReference>
<dbReference type="InterPro" id="IPR013783">
    <property type="entry name" value="Ig-like_fold"/>
</dbReference>
<dbReference type="AlphaFoldDB" id="A0A2U3JZ52"/>
<dbReference type="NCBIfam" id="NF012200">
    <property type="entry name" value="choice_anch_D"/>
    <property type="match status" value="3"/>
</dbReference>
<dbReference type="InterPro" id="IPR003961">
    <property type="entry name" value="FN3_dom"/>
</dbReference>
<evidence type="ECO:0000259" key="6">
    <source>
        <dbReference type="PROSITE" id="PS50853"/>
    </source>
</evidence>
<dbReference type="InterPro" id="IPR036116">
    <property type="entry name" value="FN3_sf"/>
</dbReference>
<feature type="domain" description="Fibronectin type-III" evidence="6">
    <location>
        <begin position="344"/>
        <end position="433"/>
    </location>
</feature>
<dbReference type="Pfam" id="PF15780">
    <property type="entry name" value="ASH"/>
    <property type="match status" value="2"/>
</dbReference>
<dbReference type="Gene3D" id="2.60.40.10">
    <property type="entry name" value="Immunoglobulins"/>
    <property type="match status" value="4"/>
</dbReference>
<reference evidence="8" key="1">
    <citation type="submission" date="2018-02" db="EMBL/GenBank/DDBJ databases">
        <authorList>
            <person name="Hausmann B."/>
        </authorList>
    </citation>
    <scope>NUCLEOTIDE SEQUENCE [LARGE SCALE GENOMIC DNA]</scope>
    <source>
        <strain evidence="8">Peat soil MAG SbA1</strain>
    </source>
</reference>
<dbReference type="InterPro" id="IPR031549">
    <property type="entry name" value="ASH"/>
</dbReference>
<organism evidence="7 8">
    <name type="scientific">Candidatus Sulfotelmatobacter kueseliae</name>
    <dbReference type="NCBI Taxonomy" id="2042962"/>
    <lineage>
        <taxon>Bacteria</taxon>
        <taxon>Pseudomonadati</taxon>
        <taxon>Acidobacteriota</taxon>
        <taxon>Terriglobia</taxon>
        <taxon>Terriglobales</taxon>
        <taxon>Candidatus Korobacteraceae</taxon>
        <taxon>Candidatus Sulfotelmatobacter</taxon>
    </lineage>
</organism>
<keyword evidence="4" id="KW-0969">Cilium</keyword>
<dbReference type="Proteomes" id="UP000238701">
    <property type="component" value="Unassembled WGS sequence"/>
</dbReference>
<keyword evidence="5" id="KW-0966">Cell projection</keyword>
<protein>
    <recommendedName>
        <fullName evidence="6">Fibronectin type-III domain-containing protein</fullName>
    </recommendedName>
</protein>
<evidence type="ECO:0000313" key="8">
    <source>
        <dbReference type="Proteomes" id="UP000238701"/>
    </source>
</evidence>
<evidence type="ECO:0000256" key="2">
    <source>
        <dbReference type="ARBA" id="ARBA00004496"/>
    </source>
</evidence>
<dbReference type="PROSITE" id="PS50853">
    <property type="entry name" value="FN3"/>
    <property type="match status" value="1"/>
</dbReference>
<name>A0A2U3JZ52_9BACT</name>
<evidence type="ECO:0000256" key="5">
    <source>
        <dbReference type="ARBA" id="ARBA00023273"/>
    </source>
</evidence>
<dbReference type="PANTHER" id="PTHR45912">
    <property type="entry name" value="CILIA- AND FLAGELLA-ASSOCIATED PROTEIN 47"/>
    <property type="match status" value="1"/>
</dbReference>